<dbReference type="Gene3D" id="3.10.180.10">
    <property type="entry name" value="2,3-Dihydroxybiphenyl 1,2-Dioxygenase, domain 1"/>
    <property type="match status" value="1"/>
</dbReference>
<dbReference type="PANTHER" id="PTHR43048">
    <property type="entry name" value="METHYLMALONYL-COA EPIMERASE"/>
    <property type="match status" value="1"/>
</dbReference>
<evidence type="ECO:0000313" key="3">
    <source>
        <dbReference type="EMBL" id="CAB4806449.1"/>
    </source>
</evidence>
<dbReference type="Pfam" id="PF00903">
    <property type="entry name" value="Glyoxalase"/>
    <property type="match status" value="1"/>
</dbReference>
<dbReference type="PANTHER" id="PTHR43048:SF3">
    <property type="entry name" value="METHYLMALONYL-COA EPIMERASE, MITOCHONDRIAL"/>
    <property type="match status" value="1"/>
</dbReference>
<sequence>MSDSQMGPAAQVTGLDHIVLRVADAEASVAWYVQKLGLAPERFEQWRGGEVPFPSVRVDATTVIDLLEVKAESESEAESEPGSQPAGINLDHFALLVPGADLNALAEAGEFTVIRGPRVLWGAQGRGLAMYVADPDGNVVELRTYPDARSS</sequence>
<organism evidence="3">
    <name type="scientific">freshwater metagenome</name>
    <dbReference type="NCBI Taxonomy" id="449393"/>
    <lineage>
        <taxon>unclassified sequences</taxon>
        <taxon>metagenomes</taxon>
        <taxon>ecological metagenomes</taxon>
    </lineage>
</organism>
<dbReference type="SUPFAM" id="SSF54593">
    <property type="entry name" value="Glyoxalase/Bleomycin resistance protein/Dihydroxybiphenyl dioxygenase"/>
    <property type="match status" value="1"/>
</dbReference>
<evidence type="ECO:0000259" key="2">
    <source>
        <dbReference type="PROSITE" id="PS51819"/>
    </source>
</evidence>
<reference evidence="3" key="1">
    <citation type="submission" date="2020-05" db="EMBL/GenBank/DDBJ databases">
        <authorList>
            <person name="Chiriac C."/>
            <person name="Salcher M."/>
            <person name="Ghai R."/>
            <person name="Kavagutti S V."/>
        </authorList>
    </citation>
    <scope>NUCLEOTIDE SEQUENCE</scope>
</reference>
<dbReference type="EMBL" id="CAFAAQ010000064">
    <property type="protein sequence ID" value="CAB4806449.1"/>
    <property type="molecule type" value="Genomic_DNA"/>
</dbReference>
<dbReference type="InterPro" id="IPR037523">
    <property type="entry name" value="VOC_core"/>
</dbReference>
<accession>A0A6J6YBR4</accession>
<dbReference type="GO" id="GO:0004493">
    <property type="term" value="F:methylmalonyl-CoA epimerase activity"/>
    <property type="evidence" value="ECO:0007669"/>
    <property type="project" value="TreeGrafter"/>
</dbReference>
<dbReference type="InterPro" id="IPR029068">
    <property type="entry name" value="Glyas_Bleomycin-R_OHBP_Dase"/>
</dbReference>
<protein>
    <submittedName>
        <fullName evidence="3">Unannotated protein</fullName>
    </submittedName>
</protein>
<dbReference type="InterPro" id="IPR051785">
    <property type="entry name" value="MMCE/EMCE_epimerase"/>
</dbReference>
<name>A0A6J6YBR4_9ZZZZ</name>
<dbReference type="GO" id="GO:0046872">
    <property type="term" value="F:metal ion binding"/>
    <property type="evidence" value="ECO:0007669"/>
    <property type="project" value="UniProtKB-KW"/>
</dbReference>
<dbReference type="PROSITE" id="PS51819">
    <property type="entry name" value="VOC"/>
    <property type="match status" value="1"/>
</dbReference>
<gene>
    <name evidence="3" type="ORF">UFOPK3046_00864</name>
</gene>
<keyword evidence="1" id="KW-0479">Metal-binding</keyword>
<dbReference type="InterPro" id="IPR004360">
    <property type="entry name" value="Glyas_Fos-R_dOase_dom"/>
</dbReference>
<dbReference type="AlphaFoldDB" id="A0A6J6YBR4"/>
<proteinExistence type="predicted"/>
<dbReference type="GO" id="GO:0046491">
    <property type="term" value="P:L-methylmalonyl-CoA metabolic process"/>
    <property type="evidence" value="ECO:0007669"/>
    <property type="project" value="TreeGrafter"/>
</dbReference>
<feature type="domain" description="VOC" evidence="2">
    <location>
        <begin position="14"/>
        <end position="145"/>
    </location>
</feature>
<evidence type="ECO:0000256" key="1">
    <source>
        <dbReference type="ARBA" id="ARBA00022723"/>
    </source>
</evidence>